<keyword evidence="2" id="KW-0349">Heme</keyword>
<dbReference type="InterPro" id="IPR036396">
    <property type="entry name" value="Cyt_P450_sf"/>
</dbReference>
<dbReference type="PROSITE" id="PS00086">
    <property type="entry name" value="CYTOCHROME_P450"/>
    <property type="match status" value="1"/>
</dbReference>
<accession>A0ABR2GAR1</accession>
<keyword evidence="4" id="KW-1185">Reference proteome</keyword>
<name>A0ABR2GAR1_9ROSI</name>
<dbReference type="Pfam" id="PF00067">
    <property type="entry name" value="p450"/>
    <property type="match status" value="1"/>
</dbReference>
<keyword evidence="2" id="KW-0503">Monooxygenase</keyword>
<protein>
    <submittedName>
        <fullName evidence="3">Uncharacterized protein</fullName>
    </submittedName>
</protein>
<comment type="similarity">
    <text evidence="1 2">Belongs to the cytochrome P450 family.</text>
</comment>
<keyword evidence="2" id="KW-0560">Oxidoreductase</keyword>
<evidence type="ECO:0000313" key="4">
    <source>
        <dbReference type="Proteomes" id="UP001472677"/>
    </source>
</evidence>
<evidence type="ECO:0000256" key="1">
    <source>
        <dbReference type="ARBA" id="ARBA00010617"/>
    </source>
</evidence>
<gene>
    <name evidence="3" type="ORF">V6N12_049663</name>
</gene>
<keyword evidence="2" id="KW-0408">Iron</keyword>
<dbReference type="InterPro" id="IPR002401">
    <property type="entry name" value="Cyt_P450_E_grp-I"/>
</dbReference>
<dbReference type="InterPro" id="IPR001128">
    <property type="entry name" value="Cyt_P450"/>
</dbReference>
<sequence>MHPTLPLLLPHKASTDANFCGFTVPKDSQVLVNVWAIGRDPSIWENPNKFMPERFLGSGIDVKGRNFGLIPFGAGRRICPGLPLANRMLHLMLGSLLNAFDWKLEGGISPSEINMEEKFGLSVQMAEPLQTIPVLVLE</sequence>
<keyword evidence="2" id="KW-0479">Metal-binding</keyword>
<dbReference type="EMBL" id="JBBPBM010000001">
    <property type="protein sequence ID" value="KAK8599790.1"/>
    <property type="molecule type" value="Genomic_DNA"/>
</dbReference>
<dbReference type="Gene3D" id="1.10.630.10">
    <property type="entry name" value="Cytochrome P450"/>
    <property type="match status" value="1"/>
</dbReference>
<dbReference type="InterPro" id="IPR017972">
    <property type="entry name" value="Cyt_P450_CS"/>
</dbReference>
<dbReference type="PRINTS" id="PR00463">
    <property type="entry name" value="EP450I"/>
</dbReference>
<evidence type="ECO:0000256" key="2">
    <source>
        <dbReference type="RuleBase" id="RU000461"/>
    </source>
</evidence>
<dbReference type="SUPFAM" id="SSF48264">
    <property type="entry name" value="Cytochrome P450"/>
    <property type="match status" value="1"/>
</dbReference>
<dbReference type="PANTHER" id="PTHR47950">
    <property type="entry name" value="CYTOCHROME P450, FAMILY 76, SUBFAMILY C, POLYPEPTIDE 5-RELATED"/>
    <property type="match status" value="1"/>
</dbReference>
<comment type="caution">
    <text evidence="3">The sequence shown here is derived from an EMBL/GenBank/DDBJ whole genome shotgun (WGS) entry which is preliminary data.</text>
</comment>
<proteinExistence type="inferred from homology"/>
<evidence type="ECO:0000313" key="3">
    <source>
        <dbReference type="EMBL" id="KAK8599790.1"/>
    </source>
</evidence>
<dbReference type="Proteomes" id="UP001472677">
    <property type="component" value="Unassembled WGS sequence"/>
</dbReference>
<reference evidence="3 4" key="1">
    <citation type="journal article" date="2024" name="G3 (Bethesda)">
        <title>Genome assembly of Hibiscus sabdariffa L. provides insights into metabolisms of medicinal natural products.</title>
        <authorList>
            <person name="Kim T."/>
        </authorList>
    </citation>
    <scope>NUCLEOTIDE SEQUENCE [LARGE SCALE GENOMIC DNA]</scope>
    <source>
        <strain evidence="3">TK-2024</strain>
        <tissue evidence="3">Old leaves</tissue>
    </source>
</reference>
<organism evidence="3 4">
    <name type="scientific">Hibiscus sabdariffa</name>
    <name type="common">roselle</name>
    <dbReference type="NCBI Taxonomy" id="183260"/>
    <lineage>
        <taxon>Eukaryota</taxon>
        <taxon>Viridiplantae</taxon>
        <taxon>Streptophyta</taxon>
        <taxon>Embryophyta</taxon>
        <taxon>Tracheophyta</taxon>
        <taxon>Spermatophyta</taxon>
        <taxon>Magnoliopsida</taxon>
        <taxon>eudicotyledons</taxon>
        <taxon>Gunneridae</taxon>
        <taxon>Pentapetalae</taxon>
        <taxon>rosids</taxon>
        <taxon>malvids</taxon>
        <taxon>Malvales</taxon>
        <taxon>Malvaceae</taxon>
        <taxon>Malvoideae</taxon>
        <taxon>Hibiscus</taxon>
    </lineage>
</organism>
<dbReference type="PANTHER" id="PTHR47950:SF48">
    <property type="entry name" value="CYTOCHROME P450 FAMILY PROTEIN, EXPRESSED"/>
    <property type="match status" value="1"/>
</dbReference>